<evidence type="ECO:0000259" key="12">
    <source>
        <dbReference type="PROSITE" id="PS51504"/>
    </source>
</evidence>
<dbReference type="GO" id="GO:0030527">
    <property type="term" value="F:structural constituent of chromatin"/>
    <property type="evidence" value="ECO:0007669"/>
    <property type="project" value="InterPro"/>
</dbReference>
<dbReference type="GO" id="GO:0016020">
    <property type="term" value="C:membrane"/>
    <property type="evidence" value="ECO:0007669"/>
    <property type="project" value="UniProtKB-SubCell"/>
</dbReference>
<dbReference type="PANTHER" id="PTHR11467">
    <property type="entry name" value="HISTONE H1"/>
    <property type="match status" value="1"/>
</dbReference>
<comment type="subcellular location">
    <subcellularLocation>
        <location evidence="3">Cell membrane</location>
        <topology evidence="3">Multi-pass membrane protein</topology>
    </subcellularLocation>
    <subcellularLocation>
        <location evidence="2">Chromosome</location>
    </subcellularLocation>
    <subcellularLocation>
        <location evidence="1 10">Nucleus</location>
    </subcellularLocation>
</comment>
<comment type="caution">
    <text evidence="13">The sequence shown here is derived from an EMBL/GenBank/DDBJ whole genome shotgun (WGS) entry which is preliminary data.</text>
</comment>
<dbReference type="GO" id="GO:0031492">
    <property type="term" value="F:nucleosomal DNA binding"/>
    <property type="evidence" value="ECO:0007669"/>
    <property type="project" value="TreeGrafter"/>
</dbReference>
<keyword evidence="7 10" id="KW-0238">DNA-binding</keyword>
<evidence type="ECO:0000313" key="14">
    <source>
        <dbReference type="Proteomes" id="UP001058974"/>
    </source>
</evidence>
<evidence type="ECO:0000256" key="10">
    <source>
        <dbReference type="RuleBase" id="RU003894"/>
    </source>
</evidence>
<dbReference type="Gene3D" id="1.10.10.10">
    <property type="entry name" value="Winged helix-like DNA-binding domain superfamily/Winged helix DNA-binding domain"/>
    <property type="match status" value="1"/>
</dbReference>
<evidence type="ECO:0000256" key="5">
    <source>
        <dbReference type="ARBA" id="ARBA00022692"/>
    </source>
</evidence>
<dbReference type="InterPro" id="IPR005819">
    <property type="entry name" value="H1/H5"/>
</dbReference>
<name>A0A9D4XI21_PEA</name>
<dbReference type="GO" id="GO:0015095">
    <property type="term" value="F:magnesium ion transmembrane transporter activity"/>
    <property type="evidence" value="ECO:0007669"/>
    <property type="project" value="InterPro"/>
</dbReference>
<keyword evidence="5 11" id="KW-0812">Transmembrane</keyword>
<dbReference type="GO" id="GO:0005769">
    <property type="term" value="C:early endosome"/>
    <property type="evidence" value="ECO:0007669"/>
    <property type="project" value="UniProtKB-SubCell"/>
</dbReference>
<dbReference type="Pfam" id="PF00538">
    <property type="entry name" value="Linker_histone"/>
    <property type="match status" value="1"/>
</dbReference>
<proteinExistence type="inferred from homology"/>
<comment type="similarity">
    <text evidence="10">Belongs to the histone H1/H5 family.</text>
</comment>
<keyword evidence="14" id="KW-1185">Reference proteome</keyword>
<dbReference type="GO" id="GO:0005634">
    <property type="term" value="C:nucleus"/>
    <property type="evidence" value="ECO:0007669"/>
    <property type="project" value="UniProtKB-SubCell"/>
</dbReference>
<reference evidence="13 14" key="1">
    <citation type="journal article" date="2022" name="Nat. Genet.">
        <title>Improved pea reference genome and pan-genome highlight genomic features and evolutionary characteristics.</title>
        <authorList>
            <person name="Yang T."/>
            <person name="Liu R."/>
            <person name="Luo Y."/>
            <person name="Hu S."/>
            <person name="Wang D."/>
            <person name="Wang C."/>
            <person name="Pandey M.K."/>
            <person name="Ge S."/>
            <person name="Xu Q."/>
            <person name="Li N."/>
            <person name="Li G."/>
            <person name="Huang Y."/>
            <person name="Saxena R.K."/>
            <person name="Ji Y."/>
            <person name="Li M."/>
            <person name="Yan X."/>
            <person name="He Y."/>
            <person name="Liu Y."/>
            <person name="Wang X."/>
            <person name="Xiang C."/>
            <person name="Varshney R.K."/>
            <person name="Ding H."/>
            <person name="Gao S."/>
            <person name="Zong X."/>
        </authorList>
    </citation>
    <scope>NUCLEOTIDE SEQUENCE [LARGE SCALE GENOMIC DNA]</scope>
    <source>
        <strain evidence="13 14">cv. Zhongwan 6</strain>
    </source>
</reference>
<evidence type="ECO:0000256" key="11">
    <source>
        <dbReference type="SAM" id="Phobius"/>
    </source>
</evidence>
<accession>A0A9D4XI21</accession>
<evidence type="ECO:0000256" key="3">
    <source>
        <dbReference type="ARBA" id="ARBA00004651"/>
    </source>
</evidence>
<evidence type="ECO:0000256" key="2">
    <source>
        <dbReference type="ARBA" id="ARBA00004286"/>
    </source>
</evidence>
<feature type="domain" description="H15" evidence="12">
    <location>
        <begin position="261"/>
        <end position="330"/>
    </location>
</feature>
<keyword evidence="4 10" id="KW-0158">Chromosome</keyword>
<dbReference type="GO" id="GO:0045910">
    <property type="term" value="P:negative regulation of DNA recombination"/>
    <property type="evidence" value="ECO:0007669"/>
    <property type="project" value="TreeGrafter"/>
</dbReference>
<dbReference type="EMBL" id="JAMSHJ010000004">
    <property type="protein sequence ID" value="KAI5419086.1"/>
    <property type="molecule type" value="Genomic_DNA"/>
</dbReference>
<evidence type="ECO:0000256" key="6">
    <source>
        <dbReference type="ARBA" id="ARBA00022989"/>
    </source>
</evidence>
<keyword evidence="9 10" id="KW-0539">Nucleus</keyword>
<dbReference type="CDD" id="cd00073">
    <property type="entry name" value="H15"/>
    <property type="match status" value="1"/>
</dbReference>
<dbReference type="PROSITE" id="PS51504">
    <property type="entry name" value="H15"/>
    <property type="match status" value="1"/>
</dbReference>
<dbReference type="Proteomes" id="UP001058974">
    <property type="component" value="Chromosome 4"/>
</dbReference>
<keyword evidence="6 11" id="KW-1133">Transmembrane helix</keyword>
<dbReference type="AlphaFoldDB" id="A0A9D4XI21"/>
<keyword evidence="8 11" id="KW-0472">Membrane</keyword>
<dbReference type="SUPFAM" id="SSF46785">
    <property type="entry name" value="Winged helix' DNA-binding domain"/>
    <property type="match status" value="1"/>
</dbReference>
<feature type="transmembrane region" description="Helical" evidence="11">
    <location>
        <begin position="14"/>
        <end position="31"/>
    </location>
</feature>
<dbReference type="InterPro" id="IPR036390">
    <property type="entry name" value="WH_DNA-bd_sf"/>
</dbReference>
<protein>
    <recommendedName>
        <fullName evidence="12">H15 domain-containing protein</fullName>
    </recommendedName>
</protein>
<evidence type="ECO:0000313" key="13">
    <source>
        <dbReference type="EMBL" id="KAI5419086.1"/>
    </source>
</evidence>
<evidence type="ECO:0000256" key="9">
    <source>
        <dbReference type="ARBA" id="ARBA00023242"/>
    </source>
</evidence>
<dbReference type="GO" id="GO:0006334">
    <property type="term" value="P:nucleosome assembly"/>
    <property type="evidence" value="ECO:0007669"/>
    <property type="project" value="InterPro"/>
</dbReference>
<dbReference type="Gramene" id="Psat04G0332500-T1">
    <property type="protein sequence ID" value="KAI5419086.1"/>
    <property type="gene ID" value="KIW84_043325"/>
</dbReference>
<evidence type="ECO:0000256" key="1">
    <source>
        <dbReference type="ARBA" id="ARBA00004123"/>
    </source>
</evidence>
<dbReference type="PANTHER" id="PTHR11467:SF168">
    <property type="entry name" value="HISTONE H1.1"/>
    <property type="match status" value="1"/>
</dbReference>
<dbReference type="Pfam" id="PF05653">
    <property type="entry name" value="Mg_trans_NIPA"/>
    <property type="match status" value="1"/>
</dbReference>
<dbReference type="GO" id="GO:0030261">
    <property type="term" value="P:chromosome condensation"/>
    <property type="evidence" value="ECO:0007669"/>
    <property type="project" value="TreeGrafter"/>
</dbReference>
<organism evidence="13 14">
    <name type="scientific">Pisum sativum</name>
    <name type="common">Garden pea</name>
    <name type="synonym">Lathyrus oleraceus</name>
    <dbReference type="NCBI Taxonomy" id="3888"/>
    <lineage>
        <taxon>Eukaryota</taxon>
        <taxon>Viridiplantae</taxon>
        <taxon>Streptophyta</taxon>
        <taxon>Embryophyta</taxon>
        <taxon>Tracheophyta</taxon>
        <taxon>Spermatophyta</taxon>
        <taxon>Magnoliopsida</taxon>
        <taxon>eudicotyledons</taxon>
        <taxon>Gunneridae</taxon>
        <taxon>Pentapetalae</taxon>
        <taxon>rosids</taxon>
        <taxon>fabids</taxon>
        <taxon>Fabales</taxon>
        <taxon>Fabaceae</taxon>
        <taxon>Papilionoideae</taxon>
        <taxon>50 kb inversion clade</taxon>
        <taxon>NPAAA clade</taxon>
        <taxon>Hologalegina</taxon>
        <taxon>IRL clade</taxon>
        <taxon>Fabeae</taxon>
        <taxon>Lathyrus</taxon>
    </lineage>
</organism>
<dbReference type="GO" id="GO:0003690">
    <property type="term" value="F:double-stranded DNA binding"/>
    <property type="evidence" value="ECO:0007669"/>
    <property type="project" value="TreeGrafter"/>
</dbReference>
<dbReference type="GO" id="GO:0000786">
    <property type="term" value="C:nucleosome"/>
    <property type="evidence" value="ECO:0007669"/>
    <property type="project" value="InterPro"/>
</dbReference>
<evidence type="ECO:0000256" key="8">
    <source>
        <dbReference type="ARBA" id="ARBA00023136"/>
    </source>
</evidence>
<dbReference type="SMART" id="SM00526">
    <property type="entry name" value="H15"/>
    <property type="match status" value="1"/>
</dbReference>
<evidence type="ECO:0000256" key="7">
    <source>
        <dbReference type="ARBA" id="ARBA00023125"/>
    </source>
</evidence>
<sequence length="345" mass="38445">MALDTLNTTVVSPIYYALFTLFTILAGAIMFKDYSGQSMSSIASELCGFITVLSGTTVLHCTRIPDPPVSTDVYKHIIPSKVTEYGSNGRTVPSFFPWLDYATKYPLSELFKARPPLWNTALQSESFDDDEFEHFEDVIKETDKEPVTVSDKSDEPELIQQMVLKFFNCGINHLSHAPDRPSTSECNTLANASAAVTHVQVEVFIATKCRLATLPCKTIHKFMTGIKYQTKSKTLRPLCPKAWNVQETEPKKDSKPRNLVSHPTYEEMIKDAIVSLKEKNGSSQYAIVKFIKEKQKQLPGNFKKLLLQNLKKNVAFGKLAKVKGSFKLSAAAKKPAVAKPKSKPG</sequence>
<dbReference type="InterPro" id="IPR005818">
    <property type="entry name" value="Histone_H1/H5_H15"/>
</dbReference>
<dbReference type="InterPro" id="IPR036388">
    <property type="entry name" value="WH-like_DNA-bd_sf"/>
</dbReference>
<evidence type="ECO:0000256" key="4">
    <source>
        <dbReference type="ARBA" id="ARBA00022454"/>
    </source>
</evidence>
<dbReference type="InterPro" id="IPR008521">
    <property type="entry name" value="Mg_trans_NIPA"/>
</dbReference>
<gene>
    <name evidence="13" type="ORF">KIW84_043325</name>
</gene>
<dbReference type="PRINTS" id="PR00624">
    <property type="entry name" value="HISTONEH5"/>
</dbReference>